<comment type="caution">
    <text evidence="12">The sequence shown here is derived from an EMBL/GenBank/DDBJ whole genome shotgun (WGS) entry which is preliminary data.</text>
</comment>
<gene>
    <name evidence="12" type="ORF">M9458_035334</name>
</gene>
<comment type="catalytic activity">
    <reaction evidence="1">
        <text>N-terminal L-glutaminyl-[peptide] = N-terminal 5-oxo-L-prolyl-[peptide] + NH4(+)</text>
        <dbReference type="Rhea" id="RHEA:23652"/>
        <dbReference type="Rhea" id="RHEA-COMP:11736"/>
        <dbReference type="Rhea" id="RHEA-COMP:11846"/>
        <dbReference type="ChEBI" id="CHEBI:28938"/>
        <dbReference type="ChEBI" id="CHEBI:64722"/>
        <dbReference type="ChEBI" id="CHEBI:87215"/>
        <dbReference type="EC" id="2.3.2.5"/>
    </reaction>
</comment>
<evidence type="ECO:0000256" key="4">
    <source>
        <dbReference type="ARBA" id="ARBA00012012"/>
    </source>
</evidence>
<keyword evidence="9" id="KW-0862">Zinc</keyword>
<dbReference type="GO" id="GO:0016603">
    <property type="term" value="F:glutaminyl-peptide cyclotransferase activity"/>
    <property type="evidence" value="ECO:0007669"/>
    <property type="project" value="UniProtKB-EC"/>
</dbReference>
<dbReference type="AlphaFoldDB" id="A0ABD0P9I4"/>
<evidence type="ECO:0000256" key="5">
    <source>
        <dbReference type="ARBA" id="ARBA00016861"/>
    </source>
</evidence>
<protein>
    <recommendedName>
        <fullName evidence="5">Glutaminyl-peptide cyclotransferase</fullName>
        <ecNumber evidence="4">2.3.2.5</ecNumber>
    </recommendedName>
    <alternativeName>
        <fullName evidence="11">Glutaminyl cyclase</fullName>
    </alternativeName>
</protein>
<organism evidence="12 13">
    <name type="scientific">Cirrhinus mrigala</name>
    <name type="common">Mrigala</name>
    <dbReference type="NCBI Taxonomy" id="683832"/>
    <lineage>
        <taxon>Eukaryota</taxon>
        <taxon>Metazoa</taxon>
        <taxon>Chordata</taxon>
        <taxon>Craniata</taxon>
        <taxon>Vertebrata</taxon>
        <taxon>Euteleostomi</taxon>
        <taxon>Actinopterygii</taxon>
        <taxon>Neopterygii</taxon>
        <taxon>Teleostei</taxon>
        <taxon>Ostariophysi</taxon>
        <taxon>Cypriniformes</taxon>
        <taxon>Cyprinidae</taxon>
        <taxon>Labeoninae</taxon>
        <taxon>Labeonini</taxon>
        <taxon>Cirrhinus</taxon>
    </lineage>
</organism>
<evidence type="ECO:0000256" key="7">
    <source>
        <dbReference type="ARBA" id="ARBA00022679"/>
    </source>
</evidence>
<evidence type="ECO:0000256" key="2">
    <source>
        <dbReference type="ARBA" id="ARBA00004613"/>
    </source>
</evidence>
<keyword evidence="6" id="KW-0964">Secreted</keyword>
<dbReference type="GO" id="GO:0005576">
    <property type="term" value="C:extracellular region"/>
    <property type="evidence" value="ECO:0007669"/>
    <property type="project" value="UniProtKB-SubCell"/>
</dbReference>
<evidence type="ECO:0000313" key="12">
    <source>
        <dbReference type="EMBL" id="KAL0170738.1"/>
    </source>
</evidence>
<dbReference type="EC" id="2.3.2.5" evidence="4"/>
<evidence type="ECO:0000256" key="6">
    <source>
        <dbReference type="ARBA" id="ARBA00022525"/>
    </source>
</evidence>
<sequence>DSGSDLSLQLFFFDGEEALYQWTSEDSLYGSRHLAHKMATTAHPPEATNTSQLDGI</sequence>
<accession>A0ABD0P9I4</accession>
<dbReference type="Proteomes" id="UP001529510">
    <property type="component" value="Unassembled WGS sequence"/>
</dbReference>
<dbReference type="GO" id="GO:0046872">
    <property type="term" value="F:metal ion binding"/>
    <property type="evidence" value="ECO:0007669"/>
    <property type="project" value="UniProtKB-KW"/>
</dbReference>
<evidence type="ECO:0000313" key="13">
    <source>
        <dbReference type="Proteomes" id="UP001529510"/>
    </source>
</evidence>
<dbReference type="PANTHER" id="PTHR12283:SF5">
    <property type="entry name" value="GLUTAMINYL-PEPTIDE CYCLOTRANSFERASE"/>
    <property type="match status" value="1"/>
</dbReference>
<keyword evidence="13" id="KW-1185">Reference proteome</keyword>
<dbReference type="EMBL" id="JAMKFB020000017">
    <property type="protein sequence ID" value="KAL0170738.1"/>
    <property type="molecule type" value="Genomic_DNA"/>
</dbReference>
<reference evidence="12 13" key="1">
    <citation type="submission" date="2024-05" db="EMBL/GenBank/DDBJ databases">
        <title>Genome sequencing and assembly of Indian major carp, Cirrhinus mrigala (Hamilton, 1822).</title>
        <authorList>
            <person name="Mohindra V."/>
            <person name="Chowdhury L.M."/>
            <person name="Lal K."/>
            <person name="Jena J.K."/>
        </authorList>
    </citation>
    <scope>NUCLEOTIDE SEQUENCE [LARGE SCALE GENOMIC DNA]</scope>
    <source>
        <strain evidence="12">CM1030</strain>
        <tissue evidence="12">Blood</tissue>
    </source>
</reference>
<feature type="non-terminal residue" evidence="12">
    <location>
        <position position="56"/>
    </location>
</feature>
<comment type="similarity">
    <text evidence="3">Belongs to the glutaminyl-peptide cyclotransferase family.</text>
</comment>
<name>A0ABD0P9I4_CIRMR</name>
<keyword evidence="7" id="KW-0808">Transferase</keyword>
<evidence type="ECO:0000256" key="1">
    <source>
        <dbReference type="ARBA" id="ARBA00000001"/>
    </source>
</evidence>
<dbReference type="PANTHER" id="PTHR12283">
    <property type="entry name" value="GLUTAMINYL-PEPTIDE CYCLOTRANSFERASE"/>
    <property type="match status" value="1"/>
</dbReference>
<evidence type="ECO:0000256" key="3">
    <source>
        <dbReference type="ARBA" id="ARBA00006014"/>
    </source>
</evidence>
<dbReference type="InterPro" id="IPR040234">
    <property type="entry name" value="QC/QCL"/>
</dbReference>
<feature type="non-terminal residue" evidence="12">
    <location>
        <position position="1"/>
    </location>
</feature>
<comment type="subcellular location">
    <subcellularLocation>
        <location evidence="2">Secreted</location>
    </subcellularLocation>
</comment>
<evidence type="ECO:0000256" key="11">
    <source>
        <dbReference type="ARBA" id="ARBA00033159"/>
    </source>
</evidence>
<evidence type="ECO:0000256" key="8">
    <source>
        <dbReference type="ARBA" id="ARBA00022723"/>
    </source>
</evidence>
<keyword evidence="8" id="KW-0479">Metal-binding</keyword>
<evidence type="ECO:0000256" key="9">
    <source>
        <dbReference type="ARBA" id="ARBA00022833"/>
    </source>
</evidence>
<dbReference type="Gene3D" id="3.40.630.10">
    <property type="entry name" value="Zn peptidases"/>
    <property type="match status" value="1"/>
</dbReference>
<evidence type="ECO:0000256" key="10">
    <source>
        <dbReference type="ARBA" id="ARBA00023315"/>
    </source>
</evidence>
<proteinExistence type="inferred from homology"/>
<keyword evidence="10" id="KW-0012">Acyltransferase</keyword>